<organism evidence="4 5">
    <name type="scientific">Myriangium duriaei CBS 260.36</name>
    <dbReference type="NCBI Taxonomy" id="1168546"/>
    <lineage>
        <taxon>Eukaryota</taxon>
        <taxon>Fungi</taxon>
        <taxon>Dikarya</taxon>
        <taxon>Ascomycota</taxon>
        <taxon>Pezizomycotina</taxon>
        <taxon>Dothideomycetes</taxon>
        <taxon>Dothideomycetidae</taxon>
        <taxon>Myriangiales</taxon>
        <taxon>Myriangiaceae</taxon>
        <taxon>Myriangium</taxon>
    </lineage>
</organism>
<dbReference type="AlphaFoldDB" id="A0A9P4JB06"/>
<evidence type="ECO:0000313" key="4">
    <source>
        <dbReference type="EMBL" id="KAF2156707.1"/>
    </source>
</evidence>
<dbReference type="SUPFAM" id="SSF50129">
    <property type="entry name" value="GroES-like"/>
    <property type="match status" value="1"/>
</dbReference>
<dbReference type="SUPFAM" id="SSF51735">
    <property type="entry name" value="NAD(P)-binding Rossmann-fold domains"/>
    <property type="match status" value="1"/>
</dbReference>
<keyword evidence="5" id="KW-1185">Reference proteome</keyword>
<dbReference type="SMART" id="SM00829">
    <property type="entry name" value="PKS_ER"/>
    <property type="match status" value="1"/>
</dbReference>
<dbReference type="InterPro" id="IPR013149">
    <property type="entry name" value="ADH-like_C"/>
</dbReference>
<dbReference type="CDD" id="cd08252">
    <property type="entry name" value="AL_MDR"/>
    <property type="match status" value="1"/>
</dbReference>
<dbReference type="PANTHER" id="PTHR44154">
    <property type="entry name" value="QUINONE OXIDOREDUCTASE"/>
    <property type="match status" value="1"/>
</dbReference>
<dbReference type="InterPro" id="IPR020843">
    <property type="entry name" value="ER"/>
</dbReference>
<dbReference type="Proteomes" id="UP000799439">
    <property type="component" value="Unassembled WGS sequence"/>
</dbReference>
<evidence type="ECO:0000256" key="1">
    <source>
        <dbReference type="ARBA" id="ARBA00010371"/>
    </source>
</evidence>
<sequence length="351" mass="38493">MKAIGVYKYGPPSNLTIDDIPEPGEPGDRDLLVEVKAMSVNPIDCKVRAGTYDDAHDFYGHVPKPFHVIGPDGAGVVLSVGPGVKYYKPGDKIFYECFPIRQGAATERHIVDERLAGHLPSGWDLLMAACLPITAGTAYEALYERLEIKQDEQAALLIINGAGGVGSMASQIARNALRLPVVITTAGRLETQEWTKKMGATHVLNHHKDLQPQLEALNLTVPVKYIFIIHNTAKYLKVVAELAAPMGKVCSIVQAKGLDFYDTQSLSKSLTFSWCWLGSKQYHQADVESQHFMMKTISEWASSGTIKSHLKQRLKLTKEGLVRGHEMIESGKTVGKIGLGVEEEGQGQPFE</sequence>
<keyword evidence="2" id="KW-0521">NADP</keyword>
<feature type="domain" description="Enoyl reductase (ER)" evidence="3">
    <location>
        <begin position="10"/>
        <end position="339"/>
    </location>
</feature>
<name>A0A9P4JB06_9PEZI</name>
<dbReference type="PANTHER" id="PTHR44154:SF1">
    <property type="entry name" value="QUINONE OXIDOREDUCTASE"/>
    <property type="match status" value="1"/>
</dbReference>
<gene>
    <name evidence="4" type="ORF">K461DRAFT_249165</name>
</gene>
<evidence type="ECO:0000313" key="5">
    <source>
        <dbReference type="Proteomes" id="UP000799439"/>
    </source>
</evidence>
<dbReference type="OrthoDB" id="3509362at2759"/>
<comment type="caution">
    <text evidence="4">The sequence shown here is derived from an EMBL/GenBank/DDBJ whole genome shotgun (WGS) entry which is preliminary data.</text>
</comment>
<comment type="similarity">
    <text evidence="1">Belongs to the zinc-containing alcohol dehydrogenase family. Quinone oxidoreductase subfamily.</text>
</comment>
<dbReference type="Gene3D" id="3.40.50.720">
    <property type="entry name" value="NAD(P)-binding Rossmann-like Domain"/>
    <property type="match status" value="1"/>
</dbReference>
<evidence type="ECO:0000259" key="3">
    <source>
        <dbReference type="SMART" id="SM00829"/>
    </source>
</evidence>
<protein>
    <submittedName>
        <fullName evidence="4">Quinone oxidoreductase</fullName>
    </submittedName>
</protein>
<dbReference type="InterPro" id="IPR013154">
    <property type="entry name" value="ADH-like_N"/>
</dbReference>
<dbReference type="Pfam" id="PF08240">
    <property type="entry name" value="ADH_N"/>
    <property type="match status" value="1"/>
</dbReference>
<dbReference type="EMBL" id="ML996081">
    <property type="protein sequence ID" value="KAF2156707.1"/>
    <property type="molecule type" value="Genomic_DNA"/>
</dbReference>
<dbReference type="InterPro" id="IPR011032">
    <property type="entry name" value="GroES-like_sf"/>
</dbReference>
<dbReference type="InterPro" id="IPR036291">
    <property type="entry name" value="NAD(P)-bd_dom_sf"/>
</dbReference>
<proteinExistence type="inferred from homology"/>
<accession>A0A9P4JB06</accession>
<dbReference type="InterPro" id="IPR051603">
    <property type="entry name" value="Zinc-ADH_QOR/CCCR"/>
</dbReference>
<dbReference type="GO" id="GO:0008270">
    <property type="term" value="F:zinc ion binding"/>
    <property type="evidence" value="ECO:0007669"/>
    <property type="project" value="InterPro"/>
</dbReference>
<evidence type="ECO:0000256" key="2">
    <source>
        <dbReference type="ARBA" id="ARBA00022857"/>
    </source>
</evidence>
<dbReference type="GO" id="GO:0016491">
    <property type="term" value="F:oxidoreductase activity"/>
    <property type="evidence" value="ECO:0007669"/>
    <property type="project" value="InterPro"/>
</dbReference>
<dbReference type="Gene3D" id="3.90.180.10">
    <property type="entry name" value="Medium-chain alcohol dehydrogenases, catalytic domain"/>
    <property type="match status" value="1"/>
</dbReference>
<reference evidence="4" key="1">
    <citation type="journal article" date="2020" name="Stud. Mycol.">
        <title>101 Dothideomycetes genomes: a test case for predicting lifestyles and emergence of pathogens.</title>
        <authorList>
            <person name="Haridas S."/>
            <person name="Albert R."/>
            <person name="Binder M."/>
            <person name="Bloem J."/>
            <person name="Labutti K."/>
            <person name="Salamov A."/>
            <person name="Andreopoulos B."/>
            <person name="Baker S."/>
            <person name="Barry K."/>
            <person name="Bills G."/>
            <person name="Bluhm B."/>
            <person name="Cannon C."/>
            <person name="Castanera R."/>
            <person name="Culley D."/>
            <person name="Daum C."/>
            <person name="Ezra D."/>
            <person name="Gonzalez J."/>
            <person name="Henrissat B."/>
            <person name="Kuo A."/>
            <person name="Liang C."/>
            <person name="Lipzen A."/>
            <person name="Lutzoni F."/>
            <person name="Magnuson J."/>
            <person name="Mondo S."/>
            <person name="Nolan M."/>
            <person name="Ohm R."/>
            <person name="Pangilinan J."/>
            <person name="Park H.-J."/>
            <person name="Ramirez L."/>
            <person name="Alfaro M."/>
            <person name="Sun H."/>
            <person name="Tritt A."/>
            <person name="Yoshinaga Y."/>
            <person name="Zwiers L.-H."/>
            <person name="Turgeon B."/>
            <person name="Goodwin S."/>
            <person name="Spatafora J."/>
            <person name="Crous P."/>
            <person name="Grigoriev I."/>
        </authorList>
    </citation>
    <scope>NUCLEOTIDE SEQUENCE</scope>
    <source>
        <strain evidence="4">CBS 260.36</strain>
    </source>
</reference>
<dbReference type="InterPro" id="IPR014182">
    <property type="entry name" value="ADH_Zn_typ-1"/>
</dbReference>
<dbReference type="Pfam" id="PF00107">
    <property type="entry name" value="ADH_zinc_N"/>
    <property type="match status" value="1"/>
</dbReference>